<protein>
    <submittedName>
        <fullName evidence="2">Uncharacterized protein</fullName>
    </submittedName>
</protein>
<dbReference type="AlphaFoldDB" id="A0A0F9ID25"/>
<sequence>MPKKRSRSSNLAGAKTKAGKILSDAINRIAIEETESTIIDGEDVMITKAHALARLLWKSALGYTVTTIEGVISKQILHPPSLAHQQILLDRMEGKVAQAEPEKKEDKSELADRLSKEAKNRINKIGEDINKI</sequence>
<comment type="caution">
    <text evidence="2">The sequence shown here is derived from an EMBL/GenBank/DDBJ whole genome shotgun (WGS) entry which is preliminary data.</text>
</comment>
<accession>A0A0F9ID25</accession>
<reference evidence="2" key="1">
    <citation type="journal article" date="2015" name="Nature">
        <title>Complex archaea that bridge the gap between prokaryotes and eukaryotes.</title>
        <authorList>
            <person name="Spang A."/>
            <person name="Saw J.H."/>
            <person name="Jorgensen S.L."/>
            <person name="Zaremba-Niedzwiedzka K."/>
            <person name="Martijn J."/>
            <person name="Lind A.E."/>
            <person name="van Eijk R."/>
            <person name="Schleper C."/>
            <person name="Guy L."/>
            <person name="Ettema T.J."/>
        </authorList>
    </citation>
    <scope>NUCLEOTIDE SEQUENCE</scope>
</reference>
<evidence type="ECO:0000313" key="2">
    <source>
        <dbReference type="EMBL" id="KKL91730.1"/>
    </source>
</evidence>
<dbReference type="EMBL" id="LAZR01019657">
    <property type="protein sequence ID" value="KKL91730.1"/>
    <property type="molecule type" value="Genomic_DNA"/>
</dbReference>
<gene>
    <name evidence="2" type="ORF">LCGC14_1891730</name>
</gene>
<evidence type="ECO:0000256" key="1">
    <source>
        <dbReference type="SAM" id="MobiDB-lite"/>
    </source>
</evidence>
<organism evidence="2">
    <name type="scientific">marine sediment metagenome</name>
    <dbReference type="NCBI Taxonomy" id="412755"/>
    <lineage>
        <taxon>unclassified sequences</taxon>
        <taxon>metagenomes</taxon>
        <taxon>ecological metagenomes</taxon>
    </lineage>
</organism>
<feature type="region of interest" description="Disordered" evidence="1">
    <location>
        <begin position="95"/>
        <end position="115"/>
    </location>
</feature>
<name>A0A0F9ID25_9ZZZZ</name>
<proteinExistence type="predicted"/>